<reference evidence="2" key="1">
    <citation type="journal article" date="2013" name="Mol. Plant Microbe Interact.">
        <title>Global aspects of pacC regulation of pathogenicity genes in Colletotrichum gloeosporioides as revealed by transcriptome analysis.</title>
        <authorList>
            <person name="Alkan N."/>
            <person name="Meng X."/>
            <person name="Friedlander G."/>
            <person name="Reuveni E."/>
            <person name="Sukno S."/>
            <person name="Sherman A."/>
            <person name="Thon M."/>
            <person name="Fluhr R."/>
            <person name="Prusky D."/>
        </authorList>
    </citation>
    <scope>NUCLEOTIDE SEQUENCE [LARGE SCALE GENOMIC DNA]</scope>
    <source>
        <strain evidence="2">Cg-14</strain>
    </source>
</reference>
<evidence type="ECO:0000313" key="2">
    <source>
        <dbReference type="Proteomes" id="UP000015530"/>
    </source>
</evidence>
<gene>
    <name evidence="1" type="ORF">CGLO_14870</name>
</gene>
<name>T0JSN1_COLGC</name>
<organism evidence="1 2">
    <name type="scientific">Colletotrichum gloeosporioides (strain Cg-14)</name>
    <name type="common">Anthracnose fungus</name>
    <name type="synonym">Glomerella cingulata</name>
    <dbReference type="NCBI Taxonomy" id="1237896"/>
    <lineage>
        <taxon>Eukaryota</taxon>
        <taxon>Fungi</taxon>
        <taxon>Dikarya</taxon>
        <taxon>Ascomycota</taxon>
        <taxon>Pezizomycotina</taxon>
        <taxon>Sordariomycetes</taxon>
        <taxon>Hypocreomycetidae</taxon>
        <taxon>Glomerellales</taxon>
        <taxon>Glomerellaceae</taxon>
        <taxon>Colletotrichum</taxon>
        <taxon>Colletotrichum gloeosporioides species complex</taxon>
    </lineage>
</organism>
<proteinExistence type="predicted"/>
<dbReference type="EMBL" id="AMYD01003526">
    <property type="protein sequence ID" value="EQB46122.1"/>
    <property type="molecule type" value="Genomic_DNA"/>
</dbReference>
<comment type="caution">
    <text evidence="1">The sequence shown here is derived from an EMBL/GenBank/DDBJ whole genome shotgun (WGS) entry which is preliminary data.</text>
</comment>
<dbReference type="Proteomes" id="UP000015530">
    <property type="component" value="Unassembled WGS sequence"/>
</dbReference>
<evidence type="ECO:0000313" key="1">
    <source>
        <dbReference type="EMBL" id="EQB46122.1"/>
    </source>
</evidence>
<dbReference type="AlphaFoldDB" id="T0JSN1"/>
<accession>T0JSN1</accession>
<protein>
    <submittedName>
        <fullName evidence="1">Uncharacterized protein</fullName>
    </submittedName>
</protein>
<dbReference type="HOGENOM" id="CLU_2542434_0_0_1"/>
<sequence>MATAARAVVAILKHSEETKNRPVHINEAIMSQKEILGHAKEVISEGEWHEEQVRLDELEKHLAAQATVDGSKMGVFHVDTAIV</sequence>
<dbReference type="OrthoDB" id="9974981at2759"/>